<organism evidence="1 2">
    <name type="scientific">Eubacterium plexicaudatum ASF492</name>
    <dbReference type="NCBI Taxonomy" id="1235802"/>
    <lineage>
        <taxon>Bacteria</taxon>
        <taxon>Bacillati</taxon>
        <taxon>Bacillota</taxon>
        <taxon>Clostridia</taxon>
        <taxon>Eubacteriales</taxon>
        <taxon>Eubacteriaceae</taxon>
        <taxon>Eubacterium</taxon>
    </lineage>
</organism>
<proteinExistence type="predicted"/>
<comment type="caution">
    <text evidence="1">The sequence shown here is derived from an EMBL/GenBank/DDBJ whole genome shotgun (WGS) entry which is preliminary data.</text>
</comment>
<dbReference type="PATRIC" id="fig|1235802.3.peg.3052"/>
<accession>N2A7R6</accession>
<dbReference type="OrthoDB" id="1885963at2"/>
<dbReference type="AlphaFoldDB" id="N2A7R6"/>
<gene>
    <name evidence="1" type="ORF">C823_02889</name>
</gene>
<evidence type="ECO:0000313" key="1">
    <source>
        <dbReference type="EMBL" id="EMZ25407.1"/>
    </source>
</evidence>
<sequence>MNKKLILFNEYHYSKFIQDSIASDVEIIRQYVIRDADAIEQLPTDVISERDENTYLAYAANNREIKIKLVRFLLSCGADESHILDIHKAYMAGYSKNRFQRIMNRRQNQKLDGLILGISHGMVGIVEDAMPGNVCNLCHSSQDIYFNYQTLKKCYEQYFYEIKDINLNYSRQYKLT</sequence>
<name>N2A7R6_9FIRM</name>
<dbReference type="HOGENOM" id="CLU_1522953_0_0_9"/>
<dbReference type="Proteomes" id="UP000012589">
    <property type="component" value="Unassembled WGS sequence"/>
</dbReference>
<reference evidence="1 2" key="1">
    <citation type="journal article" date="2014" name="Genome Announc.">
        <title>Draft genome sequences of the altered schaedler flora, a defined bacterial community from gnotobiotic mice.</title>
        <authorList>
            <person name="Wannemuehler M.J."/>
            <person name="Overstreet A.M."/>
            <person name="Ward D.V."/>
            <person name="Phillips G.J."/>
        </authorList>
    </citation>
    <scope>NUCLEOTIDE SEQUENCE [LARGE SCALE GENOMIC DNA]</scope>
    <source>
        <strain evidence="1 2">ASF492</strain>
    </source>
</reference>
<dbReference type="EMBL" id="AQFT01000089">
    <property type="protein sequence ID" value="EMZ25407.1"/>
    <property type="molecule type" value="Genomic_DNA"/>
</dbReference>
<evidence type="ECO:0000313" key="2">
    <source>
        <dbReference type="Proteomes" id="UP000012589"/>
    </source>
</evidence>
<dbReference type="STRING" id="1235802.C823_02889"/>
<keyword evidence="2" id="KW-1185">Reference proteome</keyword>
<protein>
    <submittedName>
        <fullName evidence="1">Uncharacterized protein</fullName>
    </submittedName>
</protein>